<gene>
    <name evidence="2" type="ORF">PGLA1383_LOCUS34912</name>
</gene>
<name>A0A813FTS7_POLGL</name>
<feature type="region of interest" description="Disordered" evidence="1">
    <location>
        <begin position="1"/>
        <end position="62"/>
    </location>
</feature>
<sequence length="162" mass="18117">NNNNKAAGEQRPRTGKEEGQEPGKKQPTPRTGTEGRDAVRKPTDAERVMSRSRIKKRTTTINLDPKLAESKCALPPPSSTTVAEIFPSVEQALERFYTDSGFTSQEMRRIQTVFNRFARGDKEVGTDSLHQALLQLGFLMATEASVEQLAKETTEYERLDFA</sequence>
<protein>
    <submittedName>
        <fullName evidence="2">Uncharacterized protein</fullName>
    </submittedName>
</protein>
<feature type="non-terminal residue" evidence="2">
    <location>
        <position position="162"/>
    </location>
</feature>
<evidence type="ECO:0000313" key="2">
    <source>
        <dbReference type="EMBL" id="CAE8617250.1"/>
    </source>
</evidence>
<proteinExistence type="predicted"/>
<feature type="compositionally biased region" description="Basic and acidic residues" evidence="1">
    <location>
        <begin position="33"/>
        <end position="49"/>
    </location>
</feature>
<evidence type="ECO:0000313" key="3">
    <source>
        <dbReference type="Proteomes" id="UP000654075"/>
    </source>
</evidence>
<dbReference type="AlphaFoldDB" id="A0A813FTS7"/>
<dbReference type="EMBL" id="CAJNNV010026106">
    <property type="protein sequence ID" value="CAE8617250.1"/>
    <property type="molecule type" value="Genomic_DNA"/>
</dbReference>
<comment type="caution">
    <text evidence="2">The sequence shown here is derived from an EMBL/GenBank/DDBJ whole genome shotgun (WGS) entry which is preliminary data.</text>
</comment>
<accession>A0A813FTS7</accession>
<feature type="non-terminal residue" evidence="2">
    <location>
        <position position="1"/>
    </location>
</feature>
<dbReference type="OrthoDB" id="419095at2759"/>
<dbReference type="Proteomes" id="UP000654075">
    <property type="component" value="Unassembled WGS sequence"/>
</dbReference>
<keyword evidence="3" id="KW-1185">Reference proteome</keyword>
<reference evidence="2" key="1">
    <citation type="submission" date="2021-02" db="EMBL/GenBank/DDBJ databases">
        <authorList>
            <person name="Dougan E. K."/>
            <person name="Rhodes N."/>
            <person name="Thang M."/>
            <person name="Chan C."/>
        </authorList>
    </citation>
    <scope>NUCLEOTIDE SEQUENCE</scope>
</reference>
<evidence type="ECO:0000256" key="1">
    <source>
        <dbReference type="SAM" id="MobiDB-lite"/>
    </source>
</evidence>
<organism evidence="2 3">
    <name type="scientific">Polarella glacialis</name>
    <name type="common">Dinoflagellate</name>
    <dbReference type="NCBI Taxonomy" id="89957"/>
    <lineage>
        <taxon>Eukaryota</taxon>
        <taxon>Sar</taxon>
        <taxon>Alveolata</taxon>
        <taxon>Dinophyceae</taxon>
        <taxon>Suessiales</taxon>
        <taxon>Suessiaceae</taxon>
        <taxon>Polarella</taxon>
    </lineage>
</organism>
<feature type="compositionally biased region" description="Basic and acidic residues" evidence="1">
    <location>
        <begin position="8"/>
        <end position="24"/>
    </location>
</feature>